<sequence length="588" mass="68301">LYHQKATSTSKIYILSMDGKNKTSQQMHDSKESNAAESKLRGFPEALQDIKKHLKHGAAENTMKRINVAEKKKEKQSNDRANRKRKLENNEKLTVIKEETMTEISNQIFPEPPNHVPLKNIMDIEKELVYIDEEDIFFEFPEELVSASRSGSYDSDKADDLSASNDKAVSQIDKQLQTILQDASICYRQNNYTAAVEKLSKALKCCSNGAAMDNYLDSFPEDISSIVSFIETKLVTCYLKLRKPDDALNHSHRSIILNPAYFRNHLRQATVFRYLGRYSEAARSAMIADFIYWLTEDTEQHTSKLIRMYWQAMFEEAIVRELSFSVMYTPIATEVTADQIDKIEDIFARNHPDYVEYIYTDPRGLHILPQTTEWLSLSPQRYLLTLGFKSKHIGKTLERWSYRRMPVFSDWKAPFCPLTEEETKAYWTNTGKKIVPVMDFIRSTKLSDNLCPCSRGIEKFHYASLLGRLQRVEEQSQVINQAMAELATVPYLQDVSKQDAKMLQLLMADAMDTLEGRNHKGRVWNKIQKIGLIEDYLYQAEDNYLRNKRHRVAKRERMKMNRIQSTQQQYNLRNKGLSFTSPKDMTTQ</sequence>
<reference evidence="2 3" key="1">
    <citation type="submission" date="2019-09" db="EMBL/GenBank/DDBJ databases">
        <title>Bird 10,000 Genomes (B10K) Project - Family phase.</title>
        <authorList>
            <person name="Zhang G."/>
        </authorList>
    </citation>
    <scope>NUCLEOTIDE SEQUENCE [LARGE SCALE GENOMIC DNA]</scope>
    <source>
        <strain evidence="2">B10K-CU-031-07</strain>
        <tissue evidence="2">Muscle</tissue>
    </source>
</reference>
<evidence type="ECO:0000313" key="2">
    <source>
        <dbReference type="EMBL" id="NWH56822.1"/>
    </source>
</evidence>
<dbReference type="EMBL" id="VWPV01003115">
    <property type="protein sequence ID" value="NWH56822.1"/>
    <property type="molecule type" value="Genomic_DNA"/>
</dbReference>
<dbReference type="Gene3D" id="1.25.40.10">
    <property type="entry name" value="Tetratricopeptide repeat domain"/>
    <property type="match status" value="1"/>
</dbReference>
<comment type="caution">
    <text evidence="2">The sequence shown here is derived from an EMBL/GenBank/DDBJ whole genome shotgun (WGS) entry which is preliminary data.</text>
</comment>
<feature type="non-terminal residue" evidence="2">
    <location>
        <position position="588"/>
    </location>
</feature>
<evidence type="ECO:0000313" key="3">
    <source>
        <dbReference type="Proteomes" id="UP000531151"/>
    </source>
</evidence>
<evidence type="ECO:0000256" key="1">
    <source>
        <dbReference type="SAM" id="MobiDB-lite"/>
    </source>
</evidence>
<dbReference type="Proteomes" id="UP000531151">
    <property type="component" value="Unassembled WGS sequence"/>
</dbReference>
<dbReference type="InterPro" id="IPR029161">
    <property type="entry name" value="SPATA16"/>
</dbReference>
<name>A0A7K4IUU5_GEOCA</name>
<dbReference type="InterPro" id="IPR011990">
    <property type="entry name" value="TPR-like_helical_dom_sf"/>
</dbReference>
<dbReference type="PANTHER" id="PTHR47228:SF1">
    <property type="entry name" value="SPERMATOGENESIS-ASSOCIATED PROTEIN 16"/>
    <property type="match status" value="1"/>
</dbReference>
<dbReference type="GO" id="GO:0005794">
    <property type="term" value="C:Golgi apparatus"/>
    <property type="evidence" value="ECO:0007669"/>
    <property type="project" value="InterPro"/>
</dbReference>
<dbReference type="Pfam" id="PF15015">
    <property type="entry name" value="NYD-SP12_N"/>
    <property type="match status" value="1"/>
</dbReference>
<organism evidence="2 3">
    <name type="scientific">Geococcyx californianus</name>
    <name type="common">Greater roadrunner</name>
    <name type="synonym">Saurothera californiana</name>
    <dbReference type="NCBI Taxonomy" id="8947"/>
    <lineage>
        <taxon>Eukaryota</taxon>
        <taxon>Metazoa</taxon>
        <taxon>Chordata</taxon>
        <taxon>Craniata</taxon>
        <taxon>Vertebrata</taxon>
        <taxon>Euteleostomi</taxon>
        <taxon>Archelosauria</taxon>
        <taxon>Archosauria</taxon>
        <taxon>Dinosauria</taxon>
        <taxon>Saurischia</taxon>
        <taxon>Theropoda</taxon>
        <taxon>Coelurosauria</taxon>
        <taxon>Aves</taxon>
        <taxon>Neognathae</taxon>
        <taxon>Neoaves</taxon>
        <taxon>Otidimorphae</taxon>
        <taxon>Cuculiformes</taxon>
        <taxon>Neomorphidae</taxon>
        <taxon>Geococcyx</taxon>
    </lineage>
</organism>
<dbReference type="AlphaFoldDB" id="A0A7K4IUU5"/>
<gene>
    <name evidence="2" type="primary">Spata16_0</name>
    <name evidence="2" type="ORF">GEOCAL_R06475</name>
</gene>
<dbReference type="PANTHER" id="PTHR47228">
    <property type="entry name" value="SPERMATOGENESIS-ASSOCIATED PROTEIN 16"/>
    <property type="match status" value="1"/>
</dbReference>
<dbReference type="OrthoDB" id="9930656at2759"/>
<feature type="non-terminal residue" evidence="2">
    <location>
        <position position="1"/>
    </location>
</feature>
<accession>A0A7K4IUU5</accession>
<dbReference type="SUPFAM" id="SSF48452">
    <property type="entry name" value="TPR-like"/>
    <property type="match status" value="1"/>
</dbReference>
<dbReference type="GO" id="GO:0007283">
    <property type="term" value="P:spermatogenesis"/>
    <property type="evidence" value="ECO:0007669"/>
    <property type="project" value="InterPro"/>
</dbReference>
<proteinExistence type="predicted"/>
<feature type="region of interest" description="Disordered" evidence="1">
    <location>
        <begin position="70"/>
        <end position="90"/>
    </location>
</feature>
<protein>
    <submittedName>
        <fullName evidence="2">SPT16 protein</fullName>
    </submittedName>
</protein>
<keyword evidence="3" id="KW-1185">Reference proteome</keyword>